<dbReference type="RefSeq" id="WP_260793694.1">
    <property type="nucleotide sequence ID" value="NZ_CP093313.1"/>
</dbReference>
<gene>
    <name evidence="2" type="ORF">MOP44_27040</name>
</gene>
<feature type="transmembrane region" description="Helical" evidence="1">
    <location>
        <begin position="53"/>
        <end position="76"/>
    </location>
</feature>
<keyword evidence="3" id="KW-1185">Reference proteome</keyword>
<sequence length="174" mass="19649">MFWCFFPLFAALAVPWPLAVWYLRRLGRWEEADAIEDDADSKGGLNSYVFMKWTSLLLVAPIGFFTLLAIPIHFTITDSEIRVGHFGSLRSETFPMNEARRLTIVDGYRLRDGSFRAERDVIVDFADGRRLRGNQVGDGGSNVPDDVLQMLIAKTGLTPQHTSTIEDVPKQMNP</sequence>
<accession>A0A9J7BTF7</accession>
<evidence type="ECO:0000313" key="3">
    <source>
        <dbReference type="Proteomes" id="UP001059380"/>
    </source>
</evidence>
<keyword evidence="1" id="KW-0472">Membrane</keyword>
<dbReference type="EMBL" id="CP093313">
    <property type="protein sequence ID" value="UWZ84190.1"/>
    <property type="molecule type" value="Genomic_DNA"/>
</dbReference>
<evidence type="ECO:0000313" key="2">
    <source>
        <dbReference type="EMBL" id="UWZ84190.1"/>
    </source>
</evidence>
<organism evidence="2 3">
    <name type="scientific">Occallatibacter riparius</name>
    <dbReference type="NCBI Taxonomy" id="1002689"/>
    <lineage>
        <taxon>Bacteria</taxon>
        <taxon>Pseudomonadati</taxon>
        <taxon>Acidobacteriota</taxon>
        <taxon>Terriglobia</taxon>
        <taxon>Terriglobales</taxon>
        <taxon>Acidobacteriaceae</taxon>
        <taxon>Occallatibacter</taxon>
    </lineage>
</organism>
<proteinExistence type="predicted"/>
<name>A0A9J7BTF7_9BACT</name>
<dbReference type="KEGG" id="orp:MOP44_27040"/>
<dbReference type="AlphaFoldDB" id="A0A9J7BTF7"/>
<keyword evidence="1" id="KW-1133">Transmembrane helix</keyword>
<protein>
    <submittedName>
        <fullName evidence="2">Uncharacterized protein</fullName>
    </submittedName>
</protein>
<evidence type="ECO:0000256" key="1">
    <source>
        <dbReference type="SAM" id="Phobius"/>
    </source>
</evidence>
<reference evidence="2" key="1">
    <citation type="submission" date="2021-04" db="EMBL/GenBank/DDBJ databases">
        <title>Phylogenetic analysis of Acidobacteriaceae.</title>
        <authorList>
            <person name="Qiu L."/>
            <person name="Zhang Q."/>
        </authorList>
    </citation>
    <scope>NUCLEOTIDE SEQUENCE</scope>
    <source>
        <strain evidence="2">DSM 25168</strain>
    </source>
</reference>
<dbReference type="Proteomes" id="UP001059380">
    <property type="component" value="Chromosome"/>
</dbReference>
<keyword evidence="1" id="KW-0812">Transmembrane</keyword>